<dbReference type="Proteomes" id="UP000190037">
    <property type="component" value="Unassembled WGS sequence"/>
</dbReference>
<keyword evidence="3" id="KW-1185">Reference proteome</keyword>
<feature type="region of interest" description="Disordered" evidence="1">
    <location>
        <begin position="1"/>
        <end position="22"/>
    </location>
</feature>
<proteinExistence type="predicted"/>
<evidence type="ECO:0000313" key="3">
    <source>
        <dbReference type="Proteomes" id="UP000190037"/>
    </source>
</evidence>
<evidence type="ECO:0000256" key="1">
    <source>
        <dbReference type="SAM" id="MobiDB-lite"/>
    </source>
</evidence>
<protein>
    <submittedName>
        <fullName evidence="2">Uncharacterized protein</fullName>
    </submittedName>
</protein>
<name>A0A1T3NWQ7_9ACTN</name>
<comment type="caution">
    <text evidence="2">The sequence shown here is derived from an EMBL/GenBank/DDBJ whole genome shotgun (WGS) entry which is preliminary data.</text>
</comment>
<sequence>MDHPSMPRRVPVPPMDAGRSGVGERLERHLALIGRASVQETANSAESAAIIQSLVPRAEQRGTHRLARVTLMAPLRAKRRRQIAL</sequence>
<reference evidence="2 3" key="1">
    <citation type="submission" date="2017-03" db="EMBL/GenBank/DDBJ databases">
        <title>Draft genome sequence of Streptomyces scabrisporus NF3, endophyte isolated from Amphipterygium adstringens.</title>
        <authorList>
            <person name="Vazquez M."/>
            <person name="Ceapa C.D."/>
            <person name="Rodriguez Luna D."/>
            <person name="Sanchez Esquivel S."/>
        </authorList>
    </citation>
    <scope>NUCLEOTIDE SEQUENCE [LARGE SCALE GENOMIC DNA]</scope>
    <source>
        <strain evidence="2 3">NF3</strain>
    </source>
</reference>
<evidence type="ECO:0000313" key="2">
    <source>
        <dbReference type="EMBL" id="OPC81214.1"/>
    </source>
</evidence>
<accession>A0A1T3NWQ7</accession>
<dbReference type="AlphaFoldDB" id="A0A1T3NWQ7"/>
<gene>
    <name evidence="2" type="ORF">B4N89_09880</name>
</gene>
<dbReference type="EMBL" id="MWQN01000001">
    <property type="protein sequence ID" value="OPC81214.1"/>
    <property type="molecule type" value="Genomic_DNA"/>
</dbReference>
<organism evidence="2 3">
    <name type="scientific">Embleya scabrispora</name>
    <dbReference type="NCBI Taxonomy" id="159449"/>
    <lineage>
        <taxon>Bacteria</taxon>
        <taxon>Bacillati</taxon>
        <taxon>Actinomycetota</taxon>
        <taxon>Actinomycetes</taxon>
        <taxon>Kitasatosporales</taxon>
        <taxon>Streptomycetaceae</taxon>
        <taxon>Embleya</taxon>
    </lineage>
</organism>